<gene>
    <name evidence="1" type="ORF">T12_15146</name>
</gene>
<reference evidence="1 2" key="1">
    <citation type="submission" date="2015-01" db="EMBL/GenBank/DDBJ databases">
        <title>Evolution of Trichinella species and genotypes.</title>
        <authorList>
            <person name="Korhonen P.K."/>
            <person name="Edoardo P."/>
            <person name="Giuseppe L.R."/>
            <person name="Gasser R.B."/>
        </authorList>
    </citation>
    <scope>NUCLEOTIDE SEQUENCE [LARGE SCALE GENOMIC DNA]</scope>
    <source>
        <strain evidence="1">ISS2496</strain>
    </source>
</reference>
<proteinExistence type="predicted"/>
<dbReference type="Proteomes" id="UP000054783">
    <property type="component" value="Unassembled WGS sequence"/>
</dbReference>
<dbReference type="AlphaFoldDB" id="A0A0V1A9H2"/>
<comment type="caution">
    <text evidence="1">The sequence shown here is derived from an EMBL/GenBank/DDBJ whole genome shotgun (WGS) entry which is preliminary data.</text>
</comment>
<dbReference type="EMBL" id="JYDQ01000016">
    <property type="protein sequence ID" value="KRY21488.1"/>
    <property type="molecule type" value="Genomic_DNA"/>
</dbReference>
<name>A0A0V1A9H2_9BILA</name>
<organism evidence="1 2">
    <name type="scientific">Trichinella patagoniensis</name>
    <dbReference type="NCBI Taxonomy" id="990121"/>
    <lineage>
        <taxon>Eukaryota</taxon>
        <taxon>Metazoa</taxon>
        <taxon>Ecdysozoa</taxon>
        <taxon>Nematoda</taxon>
        <taxon>Enoplea</taxon>
        <taxon>Dorylaimia</taxon>
        <taxon>Trichinellida</taxon>
        <taxon>Trichinellidae</taxon>
        <taxon>Trichinella</taxon>
    </lineage>
</organism>
<accession>A0A0V1A9H2</accession>
<evidence type="ECO:0000313" key="2">
    <source>
        <dbReference type="Proteomes" id="UP000054783"/>
    </source>
</evidence>
<sequence length="77" mass="9001">MICIRQSLTDNFCTNDSFLQMLMIIIESQTLHLLMSFISCIENVIMLFSPQSDFQLMFSRALWLRTLNVYLSKSRAS</sequence>
<protein>
    <submittedName>
        <fullName evidence="1">Uncharacterized protein</fullName>
    </submittedName>
</protein>
<evidence type="ECO:0000313" key="1">
    <source>
        <dbReference type="EMBL" id="KRY21488.1"/>
    </source>
</evidence>
<keyword evidence="2" id="KW-1185">Reference proteome</keyword>